<sequence>MYKRMLRSALAVVFSAVAVFGAVSVVNGDAGSALASDSGWNTTPAGESDSGWNIVPTFKKSDSGWNAKPAGEPDSGWNAAPVKAV</sequence>
<accession>A0ABZ1RL16</accession>
<name>A0ABZ1RL16_9ACTN</name>
<evidence type="ECO:0000313" key="4">
    <source>
        <dbReference type="Proteomes" id="UP001432075"/>
    </source>
</evidence>
<feature type="chain" id="PRO_5045938402" evidence="2">
    <location>
        <begin position="22"/>
        <end position="85"/>
    </location>
</feature>
<feature type="region of interest" description="Disordered" evidence="1">
    <location>
        <begin position="63"/>
        <end position="85"/>
    </location>
</feature>
<proteinExistence type="predicted"/>
<gene>
    <name evidence="3" type="ORF">OHU17_17315</name>
</gene>
<protein>
    <submittedName>
        <fullName evidence="3">Uncharacterized protein</fullName>
    </submittedName>
</protein>
<feature type="signal peptide" evidence="2">
    <location>
        <begin position="1"/>
        <end position="21"/>
    </location>
</feature>
<evidence type="ECO:0000256" key="2">
    <source>
        <dbReference type="SAM" id="SignalP"/>
    </source>
</evidence>
<keyword evidence="2" id="KW-0732">Signal</keyword>
<keyword evidence="4" id="KW-1185">Reference proteome</keyword>
<dbReference type="RefSeq" id="WP_190030955.1">
    <property type="nucleotide sequence ID" value="NZ_BMVE01000004.1"/>
</dbReference>
<evidence type="ECO:0000313" key="3">
    <source>
        <dbReference type="EMBL" id="WUO47473.1"/>
    </source>
</evidence>
<organism evidence="3 4">
    <name type="scientific">Streptomyces goshikiensis</name>
    <dbReference type="NCBI Taxonomy" id="1942"/>
    <lineage>
        <taxon>Bacteria</taxon>
        <taxon>Bacillati</taxon>
        <taxon>Actinomycetota</taxon>
        <taxon>Actinomycetes</taxon>
        <taxon>Kitasatosporales</taxon>
        <taxon>Streptomycetaceae</taxon>
        <taxon>Streptomyces</taxon>
    </lineage>
</organism>
<dbReference type="Proteomes" id="UP001432075">
    <property type="component" value="Chromosome"/>
</dbReference>
<evidence type="ECO:0000256" key="1">
    <source>
        <dbReference type="SAM" id="MobiDB-lite"/>
    </source>
</evidence>
<reference evidence="3" key="1">
    <citation type="submission" date="2022-10" db="EMBL/GenBank/DDBJ databases">
        <title>The complete genomes of actinobacterial strains from the NBC collection.</title>
        <authorList>
            <person name="Joergensen T.S."/>
            <person name="Alvarez Arevalo M."/>
            <person name="Sterndorff E.B."/>
            <person name="Faurdal D."/>
            <person name="Vuksanovic O."/>
            <person name="Mourched A.-S."/>
            <person name="Charusanti P."/>
            <person name="Shaw S."/>
            <person name="Blin K."/>
            <person name="Weber T."/>
        </authorList>
    </citation>
    <scope>NUCLEOTIDE SEQUENCE</scope>
    <source>
        <strain evidence="3">NBC_00283</strain>
    </source>
</reference>
<dbReference type="EMBL" id="CP108057">
    <property type="protein sequence ID" value="WUO47473.1"/>
    <property type="molecule type" value="Genomic_DNA"/>
</dbReference>